<dbReference type="Pfam" id="PF02518">
    <property type="entry name" value="HATPase_c"/>
    <property type="match status" value="1"/>
</dbReference>
<evidence type="ECO:0000256" key="3">
    <source>
        <dbReference type="ARBA" id="ARBA00022679"/>
    </source>
</evidence>
<dbReference type="RefSeq" id="WP_342128029.1">
    <property type="nucleotide sequence ID" value="NZ_JBCAUS010000007.1"/>
</dbReference>
<dbReference type="PANTHER" id="PTHR43711:SF31">
    <property type="entry name" value="HISTIDINE KINASE"/>
    <property type="match status" value="1"/>
</dbReference>
<evidence type="ECO:0000256" key="2">
    <source>
        <dbReference type="ARBA" id="ARBA00012438"/>
    </source>
</evidence>
<dbReference type="PRINTS" id="PR00344">
    <property type="entry name" value="BCTRLSENSOR"/>
</dbReference>
<dbReference type="Gene3D" id="3.30.565.10">
    <property type="entry name" value="Histidine kinase-like ATPase, C-terminal domain"/>
    <property type="match status" value="1"/>
</dbReference>
<dbReference type="PROSITE" id="PS50109">
    <property type="entry name" value="HIS_KIN"/>
    <property type="match status" value="1"/>
</dbReference>
<comment type="caution">
    <text evidence="7">The sequence shown here is derived from an EMBL/GenBank/DDBJ whole genome shotgun (WGS) entry which is preliminary data.</text>
</comment>
<dbReference type="InterPro" id="IPR005467">
    <property type="entry name" value="His_kinase_dom"/>
</dbReference>
<protein>
    <recommendedName>
        <fullName evidence="2">histidine kinase</fullName>
        <ecNumber evidence="2">2.7.13.3</ecNumber>
    </recommendedName>
</protein>
<accession>A0ABU9KWZ2</accession>
<dbReference type="PANTHER" id="PTHR43711">
    <property type="entry name" value="TWO-COMPONENT HISTIDINE KINASE"/>
    <property type="match status" value="1"/>
</dbReference>
<comment type="catalytic activity">
    <reaction evidence="1">
        <text>ATP + protein L-histidine = ADP + protein N-phospho-L-histidine.</text>
        <dbReference type="EC" id="2.7.13.3"/>
    </reaction>
</comment>
<evidence type="ECO:0000313" key="7">
    <source>
        <dbReference type="EMBL" id="MEL4306147.1"/>
    </source>
</evidence>
<dbReference type="EC" id="2.7.13.3" evidence="2"/>
<dbReference type="CDD" id="cd00075">
    <property type="entry name" value="HATPase"/>
    <property type="match status" value="1"/>
</dbReference>
<dbReference type="Proteomes" id="UP001396646">
    <property type="component" value="Unassembled WGS sequence"/>
</dbReference>
<dbReference type="SMART" id="SM00387">
    <property type="entry name" value="HATPase_c"/>
    <property type="match status" value="1"/>
</dbReference>
<dbReference type="InterPro" id="IPR036890">
    <property type="entry name" value="HATPase_C_sf"/>
</dbReference>
<keyword evidence="4 7" id="KW-0418">Kinase</keyword>
<sequence length="107" mass="11721">MIEEVFANLVSNAVKYSPENKDIKIGVKDRNEHWKITITDSGEGIADKDKQLVFDRFKRAVGDCNIKGSGLGLAIVKRIVELHGGQVGVEDNPNGPGSVFWVTLKKA</sequence>
<dbReference type="InterPro" id="IPR004358">
    <property type="entry name" value="Sig_transdc_His_kin-like_C"/>
</dbReference>
<dbReference type="InterPro" id="IPR003594">
    <property type="entry name" value="HATPase_dom"/>
</dbReference>
<keyword evidence="3" id="KW-0808">Transferase</keyword>
<dbReference type="EMBL" id="JBCAUS010000007">
    <property type="protein sequence ID" value="MEL4306147.1"/>
    <property type="molecule type" value="Genomic_DNA"/>
</dbReference>
<evidence type="ECO:0000313" key="8">
    <source>
        <dbReference type="Proteomes" id="UP001396646"/>
    </source>
</evidence>
<dbReference type="GO" id="GO:0016301">
    <property type="term" value="F:kinase activity"/>
    <property type="evidence" value="ECO:0007669"/>
    <property type="project" value="UniProtKB-KW"/>
</dbReference>
<keyword evidence="5" id="KW-0902">Two-component regulatory system</keyword>
<organism evidence="7 8">
    <name type="scientific">Methanococcoides cohabitans</name>
    <dbReference type="NCBI Taxonomy" id="3136559"/>
    <lineage>
        <taxon>Archaea</taxon>
        <taxon>Methanobacteriati</taxon>
        <taxon>Methanobacteriota</taxon>
        <taxon>Stenosarchaea group</taxon>
        <taxon>Methanomicrobia</taxon>
        <taxon>Methanosarcinales</taxon>
        <taxon>Methanosarcinaceae</taxon>
        <taxon>Methanococcoides</taxon>
    </lineage>
</organism>
<dbReference type="InterPro" id="IPR050736">
    <property type="entry name" value="Sensor_HK_Regulatory"/>
</dbReference>
<dbReference type="SUPFAM" id="SSF55874">
    <property type="entry name" value="ATPase domain of HSP90 chaperone/DNA topoisomerase II/histidine kinase"/>
    <property type="match status" value="1"/>
</dbReference>
<evidence type="ECO:0000259" key="6">
    <source>
        <dbReference type="PROSITE" id="PS50109"/>
    </source>
</evidence>
<keyword evidence="8" id="KW-1185">Reference proteome</keyword>
<feature type="domain" description="Histidine kinase" evidence="6">
    <location>
        <begin position="1"/>
        <end position="107"/>
    </location>
</feature>
<name>A0ABU9KWZ2_9EURY</name>
<evidence type="ECO:0000256" key="1">
    <source>
        <dbReference type="ARBA" id="ARBA00000085"/>
    </source>
</evidence>
<proteinExistence type="predicted"/>
<evidence type="ECO:0000256" key="5">
    <source>
        <dbReference type="ARBA" id="ARBA00023012"/>
    </source>
</evidence>
<gene>
    <name evidence="7" type="ORF">WOA13_09980</name>
</gene>
<reference evidence="7 8" key="1">
    <citation type="submission" date="2024-04" db="EMBL/GenBank/DDBJ databases">
        <title>Methanococcoides sp. LMO-2.</title>
        <authorList>
            <person name="Liang L."/>
        </authorList>
    </citation>
    <scope>NUCLEOTIDE SEQUENCE [LARGE SCALE GENOMIC DNA]</scope>
    <source>
        <strain evidence="7 8">LMO-2</strain>
    </source>
</reference>
<evidence type="ECO:0000256" key="4">
    <source>
        <dbReference type="ARBA" id="ARBA00022777"/>
    </source>
</evidence>